<organism evidence="1 2">
    <name type="scientific">Dioscorea alata</name>
    <name type="common">Purple yam</name>
    <dbReference type="NCBI Taxonomy" id="55571"/>
    <lineage>
        <taxon>Eukaryota</taxon>
        <taxon>Viridiplantae</taxon>
        <taxon>Streptophyta</taxon>
        <taxon>Embryophyta</taxon>
        <taxon>Tracheophyta</taxon>
        <taxon>Spermatophyta</taxon>
        <taxon>Magnoliopsida</taxon>
        <taxon>Liliopsida</taxon>
        <taxon>Dioscoreales</taxon>
        <taxon>Dioscoreaceae</taxon>
        <taxon>Dioscorea</taxon>
    </lineage>
</organism>
<gene>
    <name evidence="1" type="ORF">IHE45_19G136300</name>
</gene>
<proteinExistence type="predicted"/>
<evidence type="ECO:0000313" key="2">
    <source>
        <dbReference type="Proteomes" id="UP000827976"/>
    </source>
</evidence>
<comment type="caution">
    <text evidence="1">The sequence shown here is derived from an EMBL/GenBank/DDBJ whole genome shotgun (WGS) entry which is preliminary data.</text>
</comment>
<keyword evidence="2" id="KW-1185">Reference proteome</keyword>
<dbReference type="EMBL" id="CM037029">
    <property type="protein sequence ID" value="KAH7654318.1"/>
    <property type="molecule type" value="Genomic_DNA"/>
</dbReference>
<evidence type="ECO:0000313" key="1">
    <source>
        <dbReference type="EMBL" id="KAH7654318.1"/>
    </source>
</evidence>
<reference evidence="2" key="1">
    <citation type="journal article" date="2022" name="Nat. Commun.">
        <title>Chromosome evolution and the genetic basis of agronomically important traits in greater yam.</title>
        <authorList>
            <person name="Bredeson J.V."/>
            <person name="Lyons J.B."/>
            <person name="Oniyinde I.O."/>
            <person name="Okereke N.R."/>
            <person name="Kolade O."/>
            <person name="Nnabue I."/>
            <person name="Nwadili C.O."/>
            <person name="Hribova E."/>
            <person name="Parker M."/>
            <person name="Nwogha J."/>
            <person name="Shu S."/>
            <person name="Carlson J."/>
            <person name="Kariba R."/>
            <person name="Muthemba S."/>
            <person name="Knop K."/>
            <person name="Barton G.J."/>
            <person name="Sherwood A.V."/>
            <person name="Lopez-Montes A."/>
            <person name="Asiedu R."/>
            <person name="Jamnadass R."/>
            <person name="Muchugi A."/>
            <person name="Goodstein D."/>
            <person name="Egesi C.N."/>
            <person name="Featherston J."/>
            <person name="Asfaw A."/>
            <person name="Simpson G.G."/>
            <person name="Dolezel J."/>
            <person name="Hendre P.S."/>
            <person name="Van Deynze A."/>
            <person name="Kumar P.L."/>
            <person name="Obidiegwu J.E."/>
            <person name="Bhattacharjee R."/>
            <person name="Rokhsar D.S."/>
        </authorList>
    </citation>
    <scope>NUCLEOTIDE SEQUENCE [LARGE SCALE GENOMIC DNA]</scope>
    <source>
        <strain evidence="2">cv. TDa95/00328</strain>
    </source>
</reference>
<dbReference type="Proteomes" id="UP000827976">
    <property type="component" value="Chromosome 19"/>
</dbReference>
<name>A0ACB7U279_DIOAL</name>
<protein>
    <submittedName>
        <fullName evidence="1">TPR-like protein</fullName>
    </submittedName>
</protein>
<accession>A0ACB7U279</accession>
<sequence length="710" mass="79932">MVVGFANRFSKIKRFPAKSREMNSILSMLKLCNSAQVLSQIHTRFIIHGVDQNPSLSSLLIDRYSHLSRLDLSIKLFQSLSTPHSLAYHAILRNLCLNGEFHRVLVVYRQMLAQSLLPDEHVSVLVVRACVDVSLCFSVCLQVHCHLLKFGLDCFASVGNALVEMYGNVCEIGDARRLFEILPSRNLASWNAIVLAVGESGDFMESFRLFKRMRYEGFEPDFVSLLGVLRLCVDLNSLEMGRLVHLLAILSNLSGDLSVNTALLMMYCKLGDLEMARQLFDWMEEKDCAVWNILISGYSKNGFPGLALELLVDMGKSGVRMDLFTAFASIATVTELKSLRWAKEIHGHVIRNGSDYQVSVHNSLIEMYCKCRSPEIASRIFDSLGNRSAVSWSSMIKGYINNGYSSKALLLFNEMKKNGVIPDAITLINVLPAFVNSAAFEQVKNIHGCSMKQGLNTSVSFMTALLVSYAKCGCIEMAQKIFDEEEIDRRDVVLWNSMIGAYSKHGCWDQCFKLYCQMRNLALKPDLVTFLGLLTACVNSGRVKEGRECFSDMVDVYGYQPDQEHYASMVDLLGRSGRLDEARKLIEKMPMKPDVRVWGPLLSACKLHSETELAEFAAEKIISMEPHNAANYVLLSNIYAAAGKWDDVARMRRFLRGGGLKKTPGISWLDINGQVHEFRVFDHSHPEAEDIYTMLRILGQEIKPENNQSY</sequence>